<dbReference type="EMBL" id="JANJYJ010000003">
    <property type="protein sequence ID" value="KAK3223307.1"/>
    <property type="molecule type" value="Genomic_DNA"/>
</dbReference>
<feature type="compositionally biased region" description="Basic and acidic residues" evidence="5">
    <location>
        <begin position="16"/>
        <end position="39"/>
    </location>
</feature>
<proteinExistence type="inferred from homology"/>
<dbReference type="PROSITE" id="PS50600">
    <property type="entry name" value="ULP_PROTEASE"/>
    <property type="match status" value="1"/>
</dbReference>
<evidence type="ECO:0000256" key="4">
    <source>
        <dbReference type="ARBA" id="ARBA00022807"/>
    </source>
</evidence>
<feature type="region of interest" description="Disordered" evidence="5">
    <location>
        <begin position="16"/>
        <end position="69"/>
    </location>
</feature>
<comment type="similarity">
    <text evidence="1">Belongs to the peptidase C48 family.</text>
</comment>
<dbReference type="PANTHER" id="PTHR46915:SF2">
    <property type="entry name" value="UBIQUITIN-LIKE PROTEASE 4"/>
    <property type="match status" value="1"/>
</dbReference>
<feature type="compositionally biased region" description="Polar residues" evidence="5">
    <location>
        <begin position="120"/>
        <end position="129"/>
    </location>
</feature>
<name>A0AAE0ASI6_9ROSI</name>
<dbReference type="Proteomes" id="UP001281410">
    <property type="component" value="Unassembled WGS sequence"/>
</dbReference>
<dbReference type="GO" id="GO:0008234">
    <property type="term" value="F:cysteine-type peptidase activity"/>
    <property type="evidence" value="ECO:0007669"/>
    <property type="project" value="UniProtKB-KW"/>
</dbReference>
<dbReference type="Pfam" id="PF02902">
    <property type="entry name" value="Peptidase_C48"/>
    <property type="match status" value="1"/>
</dbReference>
<evidence type="ECO:0000313" key="7">
    <source>
        <dbReference type="EMBL" id="KAK3223307.1"/>
    </source>
</evidence>
<evidence type="ECO:0000256" key="2">
    <source>
        <dbReference type="ARBA" id="ARBA00022670"/>
    </source>
</evidence>
<dbReference type="InterPro" id="IPR003653">
    <property type="entry name" value="Peptidase_C48_C"/>
</dbReference>
<comment type="caution">
    <text evidence="7">The sequence shown here is derived from an EMBL/GenBank/DDBJ whole genome shotgun (WGS) entry which is preliminary data.</text>
</comment>
<evidence type="ECO:0000256" key="5">
    <source>
        <dbReference type="SAM" id="MobiDB-lite"/>
    </source>
</evidence>
<accession>A0AAE0ASI6</accession>
<reference evidence="7" key="1">
    <citation type="journal article" date="2023" name="Plant J.">
        <title>Genome sequences and population genomics provide insights into the demographic history, inbreeding, and mutation load of two 'living fossil' tree species of Dipteronia.</title>
        <authorList>
            <person name="Feng Y."/>
            <person name="Comes H.P."/>
            <person name="Chen J."/>
            <person name="Zhu S."/>
            <person name="Lu R."/>
            <person name="Zhang X."/>
            <person name="Li P."/>
            <person name="Qiu J."/>
            <person name="Olsen K.M."/>
            <person name="Qiu Y."/>
        </authorList>
    </citation>
    <scope>NUCLEOTIDE SEQUENCE</scope>
    <source>
        <strain evidence="7">NBL</strain>
    </source>
</reference>
<dbReference type="Gene3D" id="1.10.418.20">
    <property type="match status" value="1"/>
</dbReference>
<keyword evidence="2" id="KW-0645">Protease</keyword>
<gene>
    <name evidence="7" type="ORF">Dsin_010332</name>
</gene>
<protein>
    <recommendedName>
        <fullName evidence="6">Ubiquitin-like protease family profile domain-containing protein</fullName>
    </recommendedName>
</protein>
<dbReference type="AlphaFoldDB" id="A0AAE0ASI6"/>
<feature type="region of interest" description="Disordered" evidence="5">
    <location>
        <begin position="185"/>
        <end position="258"/>
    </location>
</feature>
<evidence type="ECO:0000256" key="1">
    <source>
        <dbReference type="ARBA" id="ARBA00005234"/>
    </source>
</evidence>
<organism evidence="7 8">
    <name type="scientific">Dipteronia sinensis</name>
    <dbReference type="NCBI Taxonomy" id="43782"/>
    <lineage>
        <taxon>Eukaryota</taxon>
        <taxon>Viridiplantae</taxon>
        <taxon>Streptophyta</taxon>
        <taxon>Embryophyta</taxon>
        <taxon>Tracheophyta</taxon>
        <taxon>Spermatophyta</taxon>
        <taxon>Magnoliopsida</taxon>
        <taxon>eudicotyledons</taxon>
        <taxon>Gunneridae</taxon>
        <taxon>Pentapetalae</taxon>
        <taxon>rosids</taxon>
        <taxon>malvids</taxon>
        <taxon>Sapindales</taxon>
        <taxon>Sapindaceae</taxon>
        <taxon>Hippocastanoideae</taxon>
        <taxon>Acereae</taxon>
        <taxon>Dipteronia</taxon>
    </lineage>
</organism>
<sequence>MENRVENRNKRKLDLDWDQVFTERNDDPPAELIVEKDGPTRAASNAYSDDSASGDEIDPKLPDSELESDIKRKKGTYDKYRFTLRDKGVKLLREIKRLEDERQRRRLLRPEMDVDGCEKPTQSLISGASDTYKPGTASSQFQSRSSFTSAFTEKMEENNNCRAFDKELSTLAPCERWKIKSNEELSHVGRQKSRSSSRQRPFKSVSSLYSNGDKSSFSSDDQKGRATSTYLSHHAVENISSSFPNRKDESQLLPSKKSRQRKSFKEKWRMFQNHWIGRERTLVLLDEDEYPIEETPEKTLHVETTELEDKLDERMKDVTVYYPSRDDPESVEICYTDITNLAPGAYLTSPIMNFYIRYLQQQASPANRALYDCHFFNTYFYKKLKEAVSYKGVDKNSFFIKFRRWWKGVNIFQKAYVLIPIHEDLHWSLVIISIPNKEEESGPIILHLDSLGLHSSQSVFYNIRSFLKEEWNYLNEEVSLSDLPIADRIWKHLPRRIDERIITVPQQKNDYDCGLFVLFFMERFIEEAPERLKKQDLDMFGKRWFRPEEASGLRVKIRNLLKEEFELAKDGCCLSESPWSSGQTQA</sequence>
<feature type="compositionally biased region" description="Basic residues" evidence="5">
    <location>
        <begin position="189"/>
        <end position="201"/>
    </location>
</feature>
<dbReference type="InterPro" id="IPR038765">
    <property type="entry name" value="Papain-like_cys_pep_sf"/>
</dbReference>
<evidence type="ECO:0000259" key="6">
    <source>
        <dbReference type="PROSITE" id="PS50600"/>
    </source>
</evidence>
<dbReference type="GO" id="GO:0016926">
    <property type="term" value="P:protein desumoylation"/>
    <property type="evidence" value="ECO:0007669"/>
    <property type="project" value="UniProtKB-ARBA"/>
</dbReference>
<feature type="compositionally biased region" description="Low complexity" evidence="5">
    <location>
        <begin position="42"/>
        <end position="51"/>
    </location>
</feature>
<evidence type="ECO:0000256" key="3">
    <source>
        <dbReference type="ARBA" id="ARBA00022801"/>
    </source>
</evidence>
<keyword evidence="3" id="KW-0378">Hydrolase</keyword>
<dbReference type="PANTHER" id="PTHR46915">
    <property type="entry name" value="UBIQUITIN-LIKE PROTEASE 4-RELATED"/>
    <property type="match status" value="1"/>
</dbReference>
<dbReference type="Gene3D" id="3.30.310.130">
    <property type="entry name" value="Ubiquitin-related"/>
    <property type="match status" value="1"/>
</dbReference>
<dbReference type="SUPFAM" id="SSF54001">
    <property type="entry name" value="Cysteine proteinases"/>
    <property type="match status" value="1"/>
</dbReference>
<evidence type="ECO:0000313" key="8">
    <source>
        <dbReference type="Proteomes" id="UP001281410"/>
    </source>
</evidence>
<keyword evidence="8" id="KW-1185">Reference proteome</keyword>
<feature type="domain" description="Ubiquitin-like protease family profile" evidence="6">
    <location>
        <begin position="331"/>
        <end position="524"/>
    </location>
</feature>
<dbReference type="GO" id="GO:0006508">
    <property type="term" value="P:proteolysis"/>
    <property type="evidence" value="ECO:0007669"/>
    <property type="project" value="UniProtKB-KW"/>
</dbReference>
<feature type="compositionally biased region" description="Polar residues" evidence="5">
    <location>
        <begin position="204"/>
        <end position="231"/>
    </location>
</feature>
<keyword evidence="4" id="KW-0788">Thiol protease</keyword>
<feature type="region of interest" description="Disordered" evidence="5">
    <location>
        <begin position="115"/>
        <end position="140"/>
    </location>
</feature>